<proteinExistence type="predicted"/>
<name>A0AC35U273_9BILA</name>
<sequence>MLSQRMSQLLTDEVAKTPTTVEQYNLLVQEYDAFLESLMVHTTIMYSNKEAVDLHDAFFESIAKYGALLTEYSVFLMGDENAMNNFKQKWNPLAPKEVKCNDIWKRNQKVGAVYLDGLHINQVSGIEYLIIFKIEKPLINYNASGQSNEITYLRHPSIVTKLSKLHQ</sequence>
<evidence type="ECO:0000313" key="1">
    <source>
        <dbReference type="Proteomes" id="UP000095286"/>
    </source>
</evidence>
<evidence type="ECO:0000313" key="2">
    <source>
        <dbReference type="WBParaSite" id="RSKR_0000649800.1"/>
    </source>
</evidence>
<protein>
    <submittedName>
        <fullName evidence="2">Cilia- and flagella-associated protein 206</fullName>
    </submittedName>
</protein>
<reference evidence="2" key="1">
    <citation type="submission" date="2016-11" db="UniProtKB">
        <authorList>
            <consortium name="WormBaseParasite"/>
        </authorList>
    </citation>
    <scope>IDENTIFICATION</scope>
    <source>
        <strain evidence="2">KR3021</strain>
    </source>
</reference>
<dbReference type="Proteomes" id="UP000095286">
    <property type="component" value="Unplaced"/>
</dbReference>
<organism evidence="1 2">
    <name type="scientific">Rhabditophanes sp. KR3021</name>
    <dbReference type="NCBI Taxonomy" id="114890"/>
    <lineage>
        <taxon>Eukaryota</taxon>
        <taxon>Metazoa</taxon>
        <taxon>Ecdysozoa</taxon>
        <taxon>Nematoda</taxon>
        <taxon>Chromadorea</taxon>
        <taxon>Rhabditida</taxon>
        <taxon>Tylenchina</taxon>
        <taxon>Panagrolaimomorpha</taxon>
        <taxon>Strongyloidoidea</taxon>
        <taxon>Alloionematidae</taxon>
        <taxon>Rhabditophanes</taxon>
    </lineage>
</organism>
<dbReference type="WBParaSite" id="RSKR_0000649800.1">
    <property type="protein sequence ID" value="RSKR_0000649800.1"/>
    <property type="gene ID" value="RSKR_0000649800"/>
</dbReference>
<accession>A0AC35U273</accession>